<keyword evidence="1" id="KW-0472">Membrane</keyword>
<feature type="transmembrane region" description="Helical" evidence="1">
    <location>
        <begin position="76"/>
        <end position="95"/>
    </location>
</feature>
<keyword evidence="4" id="KW-1185">Reference proteome</keyword>
<proteinExistence type="predicted"/>
<evidence type="ECO:0000256" key="1">
    <source>
        <dbReference type="SAM" id="Phobius"/>
    </source>
</evidence>
<reference evidence="3 4" key="1">
    <citation type="submission" date="2019-10" db="EMBL/GenBank/DDBJ databases">
        <title>Description of Paenibacillus terrestris sp. nov.</title>
        <authorList>
            <person name="Carlier A."/>
            <person name="Qi S."/>
        </authorList>
    </citation>
    <scope>NUCLEOTIDE SEQUENCE [LARGE SCALE GENOMIC DNA]</scope>
    <source>
        <strain evidence="3 4">LMG 31458</strain>
    </source>
</reference>
<name>A0ABX1Y256_9BACL</name>
<dbReference type="PANTHER" id="PTHR14969:SF58">
    <property type="entry name" value="UNDECAPRENYL-DIPHOSPHATASE BCRC"/>
    <property type="match status" value="1"/>
</dbReference>
<evidence type="ECO:0000313" key="3">
    <source>
        <dbReference type="EMBL" id="NOU74191.1"/>
    </source>
</evidence>
<dbReference type="Pfam" id="PF01569">
    <property type="entry name" value="PAP2"/>
    <property type="match status" value="1"/>
</dbReference>
<dbReference type="InterPro" id="IPR036938">
    <property type="entry name" value="PAP2/HPO_sf"/>
</dbReference>
<dbReference type="InterPro" id="IPR033879">
    <property type="entry name" value="UPP_Pase"/>
</dbReference>
<dbReference type="PANTHER" id="PTHR14969">
    <property type="entry name" value="SPHINGOSINE-1-PHOSPHATE PHOSPHOHYDROLASE"/>
    <property type="match status" value="1"/>
</dbReference>
<feature type="transmembrane region" description="Helical" evidence="1">
    <location>
        <begin position="115"/>
        <end position="135"/>
    </location>
</feature>
<feature type="transmembrane region" description="Helical" evidence="1">
    <location>
        <begin position="165"/>
        <end position="183"/>
    </location>
</feature>
<dbReference type="Gene3D" id="1.20.144.10">
    <property type="entry name" value="Phosphatidic acid phosphatase type 2/haloperoxidase"/>
    <property type="match status" value="1"/>
</dbReference>
<evidence type="ECO:0000259" key="2">
    <source>
        <dbReference type="SMART" id="SM00014"/>
    </source>
</evidence>
<feature type="domain" description="Phosphatidic acid phosphatase type 2/haloperoxidase" evidence="2">
    <location>
        <begin position="73"/>
        <end position="180"/>
    </location>
</feature>
<comment type="caution">
    <text evidence="3">The sequence shown here is derived from an EMBL/GenBank/DDBJ whole genome shotgun (WGS) entry which is preliminary data.</text>
</comment>
<gene>
    <name evidence="3" type="ORF">GC098_22790</name>
</gene>
<keyword evidence="1" id="KW-0812">Transmembrane</keyword>
<keyword evidence="1" id="KW-1133">Transmembrane helix</keyword>
<dbReference type="EMBL" id="WHOA01000148">
    <property type="protein sequence ID" value="NOU74191.1"/>
    <property type="molecule type" value="Genomic_DNA"/>
</dbReference>
<feature type="transmembrane region" description="Helical" evidence="1">
    <location>
        <begin position="142"/>
        <end position="159"/>
    </location>
</feature>
<dbReference type="SMART" id="SM00014">
    <property type="entry name" value="acidPPc"/>
    <property type="match status" value="1"/>
</dbReference>
<sequence length="221" mass="25386">MLLFRAFSINKGMMKMNFTQLDYHWFQLINQFGSTLPILNPIMRLLASYAEYVFYIGIVIYWFTRHDGKRRMVAESLLSACVAVSFSGLLAHFFYRDRPFVTHNVIQLISHPANASFPSDHAIGAFVIATSIWIHHRKDGKLWLVLAAGIAFSRIWTGVHYPSDVIAGAVIGITAAVLINQVFRRSSLALKWLTKFIYWYEAVESRIWRRNEAPQSSVNKL</sequence>
<feature type="transmembrane region" description="Helical" evidence="1">
    <location>
        <begin position="45"/>
        <end position="64"/>
    </location>
</feature>
<dbReference type="SUPFAM" id="SSF48317">
    <property type="entry name" value="Acid phosphatase/Vanadium-dependent haloperoxidase"/>
    <property type="match status" value="1"/>
</dbReference>
<dbReference type="CDD" id="cd03385">
    <property type="entry name" value="PAP2_BcrC_like"/>
    <property type="match status" value="1"/>
</dbReference>
<protein>
    <submittedName>
        <fullName evidence="3">Phosphatase PAP2 family protein</fullName>
    </submittedName>
</protein>
<evidence type="ECO:0000313" key="4">
    <source>
        <dbReference type="Proteomes" id="UP000616779"/>
    </source>
</evidence>
<dbReference type="InterPro" id="IPR000326">
    <property type="entry name" value="PAP2/HPO"/>
</dbReference>
<organism evidence="3 4">
    <name type="scientific">Paenibacillus phytorum</name>
    <dbReference type="NCBI Taxonomy" id="2654977"/>
    <lineage>
        <taxon>Bacteria</taxon>
        <taxon>Bacillati</taxon>
        <taxon>Bacillota</taxon>
        <taxon>Bacilli</taxon>
        <taxon>Bacillales</taxon>
        <taxon>Paenibacillaceae</taxon>
        <taxon>Paenibacillus</taxon>
    </lineage>
</organism>
<dbReference type="Proteomes" id="UP000616779">
    <property type="component" value="Unassembled WGS sequence"/>
</dbReference>
<accession>A0ABX1Y256</accession>